<accession>A0ABP1GXS8</accession>
<organism evidence="1 2">
    <name type="scientific">Hexamita inflata</name>
    <dbReference type="NCBI Taxonomy" id="28002"/>
    <lineage>
        <taxon>Eukaryota</taxon>
        <taxon>Metamonada</taxon>
        <taxon>Diplomonadida</taxon>
        <taxon>Hexamitidae</taxon>
        <taxon>Hexamitinae</taxon>
        <taxon>Hexamita</taxon>
    </lineage>
</organism>
<evidence type="ECO:0000313" key="1">
    <source>
        <dbReference type="EMBL" id="CAL5981567.1"/>
    </source>
</evidence>
<proteinExistence type="predicted"/>
<name>A0ABP1GXS8_9EUKA</name>
<sequence length="159" mass="16246">MNCIVDNLNINSTASGSGGIIGYSNISSIVNCSVTNSYINSTSNAGGIMGYQIANTTVVDSQTLLQNTYVRNTSVSSSGGYTGGLVGYYASSIHDLFINASTVSSVSITSKASAGIVVGRSLLSSYQVSTSSSEGVNSINNVVQANCDSFVFTTNAKGC</sequence>
<gene>
    <name evidence="1" type="ORF">HINF_LOCUS6720</name>
</gene>
<dbReference type="Proteomes" id="UP001642409">
    <property type="component" value="Unassembled WGS sequence"/>
</dbReference>
<reference evidence="1 2" key="1">
    <citation type="submission" date="2024-07" db="EMBL/GenBank/DDBJ databases">
        <authorList>
            <person name="Akdeniz Z."/>
        </authorList>
    </citation>
    <scope>NUCLEOTIDE SEQUENCE [LARGE SCALE GENOMIC DNA]</scope>
</reference>
<comment type="caution">
    <text evidence="1">The sequence shown here is derived from an EMBL/GenBank/DDBJ whole genome shotgun (WGS) entry which is preliminary data.</text>
</comment>
<evidence type="ECO:0000313" key="2">
    <source>
        <dbReference type="Proteomes" id="UP001642409"/>
    </source>
</evidence>
<protein>
    <submittedName>
        <fullName evidence="1">Hypothetical_protein</fullName>
    </submittedName>
</protein>
<dbReference type="EMBL" id="CAXDID020000013">
    <property type="protein sequence ID" value="CAL5981567.1"/>
    <property type="molecule type" value="Genomic_DNA"/>
</dbReference>
<dbReference type="Gene3D" id="2.160.20.110">
    <property type="match status" value="1"/>
</dbReference>
<keyword evidence="2" id="KW-1185">Reference proteome</keyword>